<keyword evidence="2" id="KW-1185">Reference proteome</keyword>
<dbReference type="EMBL" id="CABPRJ010000949">
    <property type="protein sequence ID" value="VVC31473.1"/>
    <property type="molecule type" value="Genomic_DNA"/>
</dbReference>
<dbReference type="InterPro" id="IPR036397">
    <property type="entry name" value="RNaseH_sf"/>
</dbReference>
<organism evidence="1 2">
    <name type="scientific">Cinara cedri</name>
    <dbReference type="NCBI Taxonomy" id="506608"/>
    <lineage>
        <taxon>Eukaryota</taxon>
        <taxon>Metazoa</taxon>
        <taxon>Ecdysozoa</taxon>
        <taxon>Arthropoda</taxon>
        <taxon>Hexapoda</taxon>
        <taxon>Insecta</taxon>
        <taxon>Pterygota</taxon>
        <taxon>Neoptera</taxon>
        <taxon>Paraneoptera</taxon>
        <taxon>Hemiptera</taxon>
        <taxon>Sternorrhyncha</taxon>
        <taxon>Aphidomorpha</taxon>
        <taxon>Aphidoidea</taxon>
        <taxon>Aphididae</taxon>
        <taxon>Lachninae</taxon>
        <taxon>Cinara</taxon>
    </lineage>
</organism>
<accession>A0A5E4MNQ3</accession>
<dbReference type="OrthoDB" id="7469840at2759"/>
<evidence type="ECO:0000313" key="2">
    <source>
        <dbReference type="Proteomes" id="UP000325440"/>
    </source>
</evidence>
<dbReference type="Proteomes" id="UP000325440">
    <property type="component" value="Unassembled WGS sequence"/>
</dbReference>
<protein>
    <submittedName>
        <fullName evidence="1">Uncharacterized protein</fullName>
    </submittedName>
</protein>
<gene>
    <name evidence="1" type="ORF">CINCED_3A016535</name>
</gene>
<evidence type="ECO:0000313" key="1">
    <source>
        <dbReference type="EMBL" id="VVC31473.1"/>
    </source>
</evidence>
<reference evidence="1 2" key="1">
    <citation type="submission" date="2019-08" db="EMBL/GenBank/DDBJ databases">
        <authorList>
            <person name="Alioto T."/>
            <person name="Alioto T."/>
            <person name="Gomez Garrido J."/>
        </authorList>
    </citation>
    <scope>NUCLEOTIDE SEQUENCE [LARGE SCALE GENOMIC DNA]</scope>
</reference>
<name>A0A5E4MNQ3_9HEMI</name>
<proteinExistence type="predicted"/>
<dbReference type="Gene3D" id="3.30.420.10">
    <property type="entry name" value="Ribonuclease H-like superfamily/Ribonuclease H"/>
    <property type="match status" value="1"/>
</dbReference>
<sequence>MIPQCVVFTVKHRGGSVTVWGCFSGRGTGHLVKIDGVMKKEQYKKNSCSSIHFPSLSSEKLAVVLLSARQQPKTHFDTLLQLFGTKRSRWYP</sequence>
<dbReference type="GO" id="GO:0003676">
    <property type="term" value="F:nucleic acid binding"/>
    <property type="evidence" value="ECO:0007669"/>
    <property type="project" value="InterPro"/>
</dbReference>
<dbReference type="AlphaFoldDB" id="A0A5E4MNQ3"/>